<organism evidence="2">
    <name type="scientific">Mimiviridae sp. ChoanoV1</name>
    <dbReference type="NCBI Taxonomy" id="2596887"/>
    <lineage>
        <taxon>Viruses</taxon>
        <taxon>Varidnaviria</taxon>
        <taxon>Bamfordvirae</taxon>
        <taxon>Nucleocytoviricota</taxon>
        <taxon>Megaviricetes</taxon>
        <taxon>Imitervirales</taxon>
        <taxon>Schizomimiviridae</taxon>
    </lineage>
</organism>
<protein>
    <submittedName>
        <fullName evidence="2">Sulfatase-modifying factor enzyme 1</fullName>
    </submittedName>
</protein>
<dbReference type="InterPro" id="IPR016187">
    <property type="entry name" value="CTDL_fold"/>
</dbReference>
<dbReference type="Gene3D" id="3.90.1580.10">
    <property type="entry name" value="paralog of FGE (formylglycine-generating enzyme)"/>
    <property type="match status" value="1"/>
</dbReference>
<dbReference type="PANTHER" id="PTHR23150">
    <property type="entry name" value="SULFATASE MODIFYING FACTOR 1, 2"/>
    <property type="match status" value="1"/>
</dbReference>
<dbReference type="InterPro" id="IPR042095">
    <property type="entry name" value="SUMF_sf"/>
</dbReference>
<accession>A0A5B8HXM3</accession>
<dbReference type="EMBL" id="MK250086">
    <property type="protein sequence ID" value="QDY51970.1"/>
    <property type="molecule type" value="Genomic_DNA"/>
</dbReference>
<name>A0A5B8HXM3_9VIRU</name>
<dbReference type="InterPro" id="IPR005532">
    <property type="entry name" value="SUMF_dom"/>
</dbReference>
<dbReference type="Pfam" id="PF03781">
    <property type="entry name" value="FGE-sulfatase"/>
    <property type="match status" value="1"/>
</dbReference>
<gene>
    <name evidence="2" type="ORF">2_42</name>
</gene>
<reference evidence="2" key="1">
    <citation type="submission" date="2018-11" db="EMBL/GenBank/DDBJ databases">
        <title>A distinct lineage of giant viruses engineers rhodopsin photosystems in predatory marine eukaryotes.</title>
        <authorList>
            <person name="Needham D.M."/>
            <person name="Yoshizawa S."/>
            <person name="Hosaka T."/>
            <person name="Poirier C."/>
            <person name="Choi C.-J."/>
            <person name="Hehenberger E."/>
            <person name="Irwin N.A.T."/>
            <person name="Wilken S."/>
            <person name="Yung C.-M."/>
            <person name="Bachy C."/>
            <person name="Kurihara R."/>
            <person name="Nakajima Y."/>
            <person name="Kojima K."/>
            <person name="Kimura-Someya T."/>
            <person name="Leonard G."/>
            <person name="Malmstrom R.R."/>
            <person name="Mende D."/>
            <person name="Olson D.K."/>
            <person name="Sudo Y."/>
            <person name="Sudek S."/>
            <person name="Richards T.A."/>
            <person name="DeLong E.F."/>
            <person name="Keeling P.J."/>
            <person name="Santoro A.E."/>
            <person name="Shirouzu M."/>
            <person name="Iwasaki W."/>
            <person name="Worden A.Z."/>
        </authorList>
    </citation>
    <scope>NUCLEOTIDE SEQUENCE</scope>
</reference>
<dbReference type="PANTHER" id="PTHR23150:SF19">
    <property type="entry name" value="FORMYLGLYCINE-GENERATING ENZYME"/>
    <property type="match status" value="1"/>
</dbReference>
<evidence type="ECO:0000259" key="1">
    <source>
        <dbReference type="Pfam" id="PF03781"/>
    </source>
</evidence>
<sequence length="468" mass="56479">MELEKFEINKYLELEEFKIRISNSQLLKFFKKTYDRTVLIFNELQQNKKNNLQIVEEETNPILWQCGHIVYFYKKHCRYHFDINFENKSFLNNAFDFYDSFITKLEFRYDKNKLLNLDILLDDYKNLFNIIYKKVESGEITNKHKYVLMLSILHNEMHIEALIFTCLNMNYYLPNFISIKLTNLGLRIFNKTIINDIEFVKIKSGSFIQGSRSNSYYLSFDNERPVFRKYVDSLQMSKYPITESQYLQFVLAGGYNLEDYWTEESWNWKLKNEINCPLYWQLDKLELRNTNYPVMNVSWYEAQAYCKWAGYRLPKEYEWEYVATNRGNTVFPWGDKMESKNCNLNYTINGPLEIDDSRLSFENNKLGVKQLIGNIWEWCEEPIYPYDGFSIDPIYREMSYPFFGFKKICRGGCFAVPDYLIHSRYRNAQMPDCRIQFIGFRVCIKKEEINIKNIRKARRDKMQKIIKL</sequence>
<dbReference type="SUPFAM" id="SSF56436">
    <property type="entry name" value="C-type lectin-like"/>
    <property type="match status" value="1"/>
</dbReference>
<dbReference type="InterPro" id="IPR051043">
    <property type="entry name" value="Sulfatase_Mod_Factor_Kinase"/>
</dbReference>
<dbReference type="GO" id="GO:0120147">
    <property type="term" value="F:formylglycine-generating oxidase activity"/>
    <property type="evidence" value="ECO:0007669"/>
    <property type="project" value="TreeGrafter"/>
</dbReference>
<proteinExistence type="predicted"/>
<evidence type="ECO:0000313" key="2">
    <source>
        <dbReference type="EMBL" id="QDY51970.1"/>
    </source>
</evidence>
<feature type="domain" description="Sulfatase-modifying factor enzyme-like" evidence="1">
    <location>
        <begin position="198"/>
        <end position="442"/>
    </location>
</feature>